<feature type="signal peptide" evidence="2">
    <location>
        <begin position="1"/>
        <end position="25"/>
    </location>
</feature>
<keyword evidence="2" id="KW-0732">Signal</keyword>
<accession>G0UJC1</accession>
<name>G0UJC1_TRYCI</name>
<feature type="non-terminal residue" evidence="3">
    <location>
        <position position="181"/>
    </location>
</feature>
<sequence length="181" mass="20146">MWFSSCGPLIVLLCVFGCWTVRGNSDEIEYFERNGKSMESVCQVTQLLQGVVEKCGAAIEQATKDLEANGNDGFKAAVADLKRRAEVLKGPATVLVNRIWRYIDKSKSPDFGRDLHGPDVLKAAQDCEKKASEDPKSESIERLISENKDSSTLNDPIVYQQLPEVVRLFKDFEGASRKADE</sequence>
<dbReference type="EMBL" id="HE575315">
    <property type="protein sequence ID" value="CCC89473.1"/>
    <property type="molecule type" value="Genomic_DNA"/>
</dbReference>
<evidence type="ECO:0000256" key="1">
    <source>
        <dbReference type="SAM" id="MobiDB-lite"/>
    </source>
</evidence>
<proteinExistence type="predicted"/>
<organism evidence="3">
    <name type="scientific">Trypanosoma congolense (strain IL3000)</name>
    <dbReference type="NCBI Taxonomy" id="1068625"/>
    <lineage>
        <taxon>Eukaryota</taxon>
        <taxon>Discoba</taxon>
        <taxon>Euglenozoa</taxon>
        <taxon>Kinetoplastea</taxon>
        <taxon>Metakinetoplastina</taxon>
        <taxon>Trypanosomatida</taxon>
        <taxon>Trypanosomatidae</taxon>
        <taxon>Trypanosoma</taxon>
        <taxon>Nannomonas</taxon>
    </lineage>
</organism>
<evidence type="ECO:0000313" key="3">
    <source>
        <dbReference type="EMBL" id="CCC89473.1"/>
    </source>
</evidence>
<feature type="region of interest" description="Disordered" evidence="1">
    <location>
        <begin position="128"/>
        <end position="148"/>
    </location>
</feature>
<dbReference type="VEuPathDB" id="TriTrypDB:TcIL3000_2_410"/>
<protein>
    <submittedName>
        <fullName evidence="3">Uncharacterized protein TCIL3000_2_410</fullName>
    </submittedName>
</protein>
<gene>
    <name evidence="3" type="ORF">TCIL3000_2_410</name>
</gene>
<reference evidence="3" key="1">
    <citation type="journal article" date="2012" name="Proc. Natl. Acad. Sci. U.S.A.">
        <title>Antigenic diversity is generated by distinct evolutionary mechanisms in African trypanosome species.</title>
        <authorList>
            <person name="Jackson A.P."/>
            <person name="Berry A."/>
            <person name="Aslett M."/>
            <person name="Allison H.C."/>
            <person name="Burton P."/>
            <person name="Vavrova-Anderson J."/>
            <person name="Brown R."/>
            <person name="Browne H."/>
            <person name="Corton N."/>
            <person name="Hauser H."/>
            <person name="Gamble J."/>
            <person name="Gilderthorp R."/>
            <person name="Marcello L."/>
            <person name="McQuillan J."/>
            <person name="Otto T.D."/>
            <person name="Quail M.A."/>
            <person name="Sanders M.J."/>
            <person name="van Tonder A."/>
            <person name="Ginger M.L."/>
            <person name="Field M.C."/>
            <person name="Barry J.D."/>
            <person name="Hertz-Fowler C."/>
            <person name="Berriman M."/>
        </authorList>
    </citation>
    <scope>NUCLEOTIDE SEQUENCE</scope>
    <source>
        <strain evidence="3">IL3000</strain>
    </source>
</reference>
<evidence type="ECO:0000256" key="2">
    <source>
        <dbReference type="SAM" id="SignalP"/>
    </source>
</evidence>
<dbReference type="AlphaFoldDB" id="G0UJC1"/>
<feature type="chain" id="PRO_5003410592" evidence="2">
    <location>
        <begin position="26"/>
        <end position="181"/>
    </location>
</feature>